<dbReference type="Gene3D" id="3.40.710.10">
    <property type="entry name" value="DD-peptidase/beta-lactamase superfamily"/>
    <property type="match status" value="1"/>
</dbReference>
<dbReference type="RefSeq" id="WP_336585495.1">
    <property type="nucleotide sequence ID" value="NZ_JBBAXC010000002.1"/>
</dbReference>
<proteinExistence type="inferred from homology"/>
<dbReference type="InterPro" id="IPR005311">
    <property type="entry name" value="PBP_dimer"/>
</dbReference>
<evidence type="ECO:0000313" key="11">
    <source>
        <dbReference type="Proteomes" id="UP001312865"/>
    </source>
</evidence>
<feature type="domain" description="PASTA" evidence="9">
    <location>
        <begin position="659"/>
        <end position="714"/>
    </location>
</feature>
<dbReference type="Pfam" id="PF00905">
    <property type="entry name" value="Transpeptidase"/>
    <property type="match status" value="1"/>
</dbReference>
<evidence type="ECO:0000256" key="5">
    <source>
        <dbReference type="ARBA" id="ARBA00023136"/>
    </source>
</evidence>
<dbReference type="SUPFAM" id="SSF56519">
    <property type="entry name" value="Penicillin binding protein dimerisation domain"/>
    <property type="match status" value="1"/>
</dbReference>
<dbReference type="EC" id="3.4.16.4" evidence="4"/>
<evidence type="ECO:0000256" key="2">
    <source>
        <dbReference type="ARBA" id="ARBA00004752"/>
    </source>
</evidence>
<keyword evidence="5 8" id="KW-0472">Membrane</keyword>
<keyword evidence="11" id="KW-1185">Reference proteome</keyword>
<dbReference type="SMART" id="SM00740">
    <property type="entry name" value="PASTA"/>
    <property type="match status" value="2"/>
</dbReference>
<comment type="caution">
    <text evidence="10">The sequence shown here is derived from an EMBL/GenBank/DDBJ whole genome shotgun (WGS) entry which is preliminary data.</text>
</comment>
<dbReference type="PANTHER" id="PTHR30627">
    <property type="entry name" value="PEPTIDOGLYCAN D,D-TRANSPEPTIDASE"/>
    <property type="match status" value="1"/>
</dbReference>
<dbReference type="InterPro" id="IPR005543">
    <property type="entry name" value="PASTA_dom"/>
</dbReference>
<comment type="similarity">
    <text evidence="3">Belongs to the transpeptidase family.</text>
</comment>
<feature type="transmembrane region" description="Helical" evidence="8">
    <location>
        <begin position="12"/>
        <end position="32"/>
    </location>
</feature>
<dbReference type="CDD" id="cd06576">
    <property type="entry name" value="PASTA_Pbp2x-like_1"/>
    <property type="match status" value="1"/>
</dbReference>
<comment type="catalytic activity">
    <reaction evidence="6">
        <text>Preferential cleavage: (Ac)2-L-Lys-D-Ala-|-D-Ala. Also transpeptidation of peptidyl-alanyl moieties that are N-acyl substituents of D-alanine.</text>
        <dbReference type="EC" id="3.4.16.4"/>
    </reaction>
</comment>
<keyword evidence="8" id="KW-0812">Transmembrane</keyword>
<evidence type="ECO:0000256" key="8">
    <source>
        <dbReference type="SAM" id="Phobius"/>
    </source>
</evidence>
<dbReference type="Gene3D" id="3.30.70.2110">
    <property type="match status" value="1"/>
</dbReference>
<dbReference type="Gene3D" id="2.20.70.70">
    <property type="match status" value="1"/>
</dbReference>
<reference evidence="10 11" key="1">
    <citation type="journal article" date="2018" name="J. Microbiol.">
        <title>Bacillus spongiae sp. nov., isolated from sponge of Jeju Island.</title>
        <authorList>
            <person name="Lee G.E."/>
            <person name="Im W.T."/>
            <person name="Park J.S."/>
        </authorList>
    </citation>
    <scope>NUCLEOTIDE SEQUENCE [LARGE SCALE GENOMIC DNA]</scope>
    <source>
        <strain evidence="10 11">135PIL107-10</strain>
    </source>
</reference>
<dbReference type="PROSITE" id="PS51178">
    <property type="entry name" value="PASTA"/>
    <property type="match status" value="2"/>
</dbReference>
<evidence type="ECO:0000256" key="1">
    <source>
        <dbReference type="ARBA" id="ARBA00004370"/>
    </source>
</evidence>
<dbReference type="InterPro" id="IPR001460">
    <property type="entry name" value="PCN-bd_Tpept"/>
</dbReference>
<dbReference type="Pfam" id="PF03717">
    <property type="entry name" value="PBP_dimer"/>
    <property type="match status" value="1"/>
</dbReference>
<dbReference type="InterPro" id="IPR012338">
    <property type="entry name" value="Beta-lactam/transpept-like"/>
</dbReference>
<dbReference type="Gene3D" id="3.90.1310.10">
    <property type="entry name" value="Penicillin-binding protein 2a (Domain 2)"/>
    <property type="match status" value="1"/>
</dbReference>
<dbReference type="PANTHER" id="PTHR30627:SF26">
    <property type="entry name" value="PENICILLIN-BINDING PROTEIN 2B"/>
    <property type="match status" value="1"/>
</dbReference>
<comment type="subcellular location">
    <subcellularLocation>
        <location evidence="1">Membrane</location>
    </subcellularLocation>
</comment>
<accession>A0ABU8HA99</accession>
<dbReference type="SUPFAM" id="SSF56601">
    <property type="entry name" value="beta-lactamase/transpeptidase-like"/>
    <property type="match status" value="1"/>
</dbReference>
<feature type="domain" description="PASTA" evidence="9">
    <location>
        <begin position="597"/>
        <end position="657"/>
    </location>
</feature>
<evidence type="ECO:0000256" key="3">
    <source>
        <dbReference type="ARBA" id="ARBA00007171"/>
    </source>
</evidence>
<evidence type="ECO:0000256" key="6">
    <source>
        <dbReference type="ARBA" id="ARBA00034000"/>
    </source>
</evidence>
<organism evidence="10 11">
    <name type="scientific">Bacillus spongiae</name>
    <dbReference type="NCBI Taxonomy" id="2683610"/>
    <lineage>
        <taxon>Bacteria</taxon>
        <taxon>Bacillati</taxon>
        <taxon>Bacillota</taxon>
        <taxon>Bacilli</taxon>
        <taxon>Bacillales</taxon>
        <taxon>Bacillaceae</taxon>
        <taxon>Bacillus</taxon>
    </lineage>
</organism>
<comment type="pathway">
    <text evidence="2">Cell wall biogenesis; peptidoglycan biosynthesis.</text>
</comment>
<evidence type="ECO:0000259" key="9">
    <source>
        <dbReference type="PROSITE" id="PS51178"/>
    </source>
</evidence>
<evidence type="ECO:0000256" key="7">
    <source>
        <dbReference type="SAM" id="MobiDB-lite"/>
    </source>
</evidence>
<dbReference type="SUPFAM" id="SSF54184">
    <property type="entry name" value="Penicillin-binding protein 2x (pbp-2x), c-terminal domain"/>
    <property type="match status" value="2"/>
</dbReference>
<feature type="region of interest" description="Disordered" evidence="7">
    <location>
        <begin position="706"/>
        <end position="735"/>
    </location>
</feature>
<name>A0ABU8HA99_9BACI</name>
<feature type="compositionally biased region" description="Acidic residues" evidence="7">
    <location>
        <begin position="725"/>
        <end position="735"/>
    </location>
</feature>
<dbReference type="CDD" id="cd06575">
    <property type="entry name" value="PASTA_Pbp2x-like_2"/>
    <property type="match status" value="1"/>
</dbReference>
<dbReference type="InterPro" id="IPR050515">
    <property type="entry name" value="Beta-lactam/transpept"/>
</dbReference>
<evidence type="ECO:0000313" key="10">
    <source>
        <dbReference type="EMBL" id="MEI5906074.1"/>
    </source>
</evidence>
<sequence length="735" mass="80729">MRQKNVARKIGAGILFIIFSLLFLLLVFRFGFIQITGKAEGRVLASQVAEKYLKSSVLKANRGTIYDRNGKVIAEETASYKLVAILDDSVTADKKNPKHVDDPKGTAKILAEYIEMSEEDILERLSQEESYQVEFGSAGREISQTVKNAIDEEKLPGITFVEQSKRLYPNGIFSSHLIGFAQKEEIDNKTVTVGKMGIESSLNDVLTGKDGKLEYQSDSWGYLLPNGEELVTAPEHGNEVYLTTDTTIQTFLEDALSKVEEEYEPEKMIAIVANPKTGAILGMSQRPSFHPDTREGLENWSNEVVESAFEPGSTMKSFTLAAAVDTGVFDPNDTYQSGEYKVDGVPKPIQDHNNGEGWGKISYLEGVQRSSNVAFAYLLEKMGEDTYLDYLNKFHFGQPTGIGLPNEASGTVLYKYPIEKVTTAFGQGTTLTPLQIIQAETAIANDGKMMKPYVIDKIVDPNTDKVITKNKPTIVGEPISADTAKKVREYLETTVTSDRGTGRFFNIDGYQVSGKSGTAQVVDPETGSYISGDKEAYIFSFLGMAPSDDPQLIVYVAIQQPEIPTGEYGSTVVSKVFNPVMQNSLKYLNIQSEKEINIEEISVPDTKGQSVAKYVERLQALQLDPIVIGEGTTIKSMYPSSGQKVLAGEKIIIKTEGETVLPDLKGWSIKDVLKVANVAELKLDIIGSGFAVKQTITPSSIVNKGDPLTVTFQSPNETKEKKESTEEDEQATPIN</sequence>
<keyword evidence="8" id="KW-1133">Transmembrane helix</keyword>
<dbReference type="InterPro" id="IPR036138">
    <property type="entry name" value="PBP_dimer_sf"/>
</dbReference>
<protein>
    <recommendedName>
        <fullName evidence="4">serine-type D-Ala-D-Ala carboxypeptidase</fullName>
        <ecNumber evidence="4">3.4.16.4</ecNumber>
    </recommendedName>
</protein>
<gene>
    <name evidence="10" type="ORF">WAK64_03185</name>
</gene>
<dbReference type="Pfam" id="PF03793">
    <property type="entry name" value="PASTA"/>
    <property type="match status" value="2"/>
</dbReference>
<dbReference type="EMBL" id="JBBAXC010000002">
    <property type="protein sequence ID" value="MEI5906074.1"/>
    <property type="molecule type" value="Genomic_DNA"/>
</dbReference>
<dbReference type="Proteomes" id="UP001312865">
    <property type="component" value="Unassembled WGS sequence"/>
</dbReference>
<evidence type="ECO:0000256" key="4">
    <source>
        <dbReference type="ARBA" id="ARBA00012448"/>
    </source>
</evidence>